<keyword evidence="2" id="KW-0808">Transferase</keyword>
<dbReference type="Pfam" id="PF00069">
    <property type="entry name" value="Pkinase"/>
    <property type="match status" value="1"/>
</dbReference>
<dbReference type="Gene3D" id="1.10.510.10">
    <property type="entry name" value="Transferase(Phosphotransferase) domain 1"/>
    <property type="match status" value="1"/>
</dbReference>
<reference evidence="10" key="2">
    <citation type="submission" date="2025-08" db="UniProtKB">
        <authorList>
            <consortium name="RefSeq"/>
        </authorList>
    </citation>
    <scope>IDENTIFICATION</scope>
    <source>
        <tissue evidence="10">Etiolated seedlings</tissue>
    </source>
</reference>
<feature type="domain" description="Protein kinase" evidence="8">
    <location>
        <begin position="122"/>
        <end position="404"/>
    </location>
</feature>
<evidence type="ECO:0000313" key="10">
    <source>
        <dbReference type="RefSeq" id="XP_004503989.1"/>
    </source>
</evidence>
<name>A0A1S2YFC7_CICAR</name>
<dbReference type="GO" id="GO:0032968">
    <property type="term" value="P:positive regulation of transcription elongation by RNA polymerase II"/>
    <property type="evidence" value="ECO:0007669"/>
    <property type="project" value="TreeGrafter"/>
</dbReference>
<evidence type="ECO:0000256" key="2">
    <source>
        <dbReference type="ARBA" id="ARBA00022679"/>
    </source>
</evidence>
<keyword evidence="5 6" id="KW-0067">ATP-binding</keyword>
<dbReference type="FunFam" id="1.10.510.10:FF:000620">
    <property type="entry name" value="Putative serine/threonine-protein kinase"/>
    <property type="match status" value="1"/>
</dbReference>
<dbReference type="RefSeq" id="XP_004503989.1">
    <property type="nucleotide sequence ID" value="XM_004503932.3"/>
</dbReference>
<keyword evidence="9" id="KW-1185">Reference proteome</keyword>
<feature type="region of interest" description="Disordered" evidence="7">
    <location>
        <begin position="1"/>
        <end position="26"/>
    </location>
</feature>
<feature type="region of interest" description="Disordered" evidence="7">
    <location>
        <begin position="424"/>
        <end position="502"/>
    </location>
</feature>
<dbReference type="PaxDb" id="3827-XP_004503989.1"/>
<dbReference type="PROSITE" id="PS00107">
    <property type="entry name" value="PROTEIN_KINASE_ATP"/>
    <property type="match status" value="1"/>
</dbReference>
<dbReference type="AlphaFoldDB" id="A0A1S2YFC7"/>
<dbReference type="PANTHER" id="PTHR24056:SF221">
    <property type="entry name" value="OS02G0304500 PROTEIN"/>
    <property type="match status" value="1"/>
</dbReference>
<feature type="binding site" evidence="6">
    <location>
        <position position="151"/>
    </location>
    <ligand>
        <name>ATP</name>
        <dbReference type="ChEBI" id="CHEBI:30616"/>
    </ligand>
</feature>
<feature type="compositionally biased region" description="Low complexity" evidence="7">
    <location>
        <begin position="484"/>
        <end position="502"/>
    </location>
</feature>
<dbReference type="InterPro" id="IPR017441">
    <property type="entry name" value="Protein_kinase_ATP_BS"/>
</dbReference>
<gene>
    <name evidence="10" type="primary">LOC101507521</name>
</gene>
<dbReference type="PANTHER" id="PTHR24056">
    <property type="entry name" value="CELL DIVISION PROTEIN KINASE"/>
    <property type="match status" value="1"/>
</dbReference>
<dbReference type="STRING" id="3827.A0A1S2YFC7"/>
<dbReference type="KEGG" id="cam:101507521"/>
<dbReference type="Proteomes" id="UP000087171">
    <property type="component" value="Chromosome Ca6"/>
</dbReference>
<dbReference type="GO" id="GO:0000307">
    <property type="term" value="C:cyclin-dependent protein kinase holoenzyme complex"/>
    <property type="evidence" value="ECO:0007669"/>
    <property type="project" value="TreeGrafter"/>
</dbReference>
<evidence type="ECO:0000256" key="1">
    <source>
        <dbReference type="ARBA" id="ARBA00006485"/>
    </source>
</evidence>
<dbReference type="Gene3D" id="3.30.200.20">
    <property type="entry name" value="Phosphorylase Kinase, domain 1"/>
    <property type="match status" value="1"/>
</dbReference>
<reference evidence="9" key="1">
    <citation type="journal article" date="2013" name="Nat. Biotechnol.">
        <title>Draft genome sequence of chickpea (Cicer arietinum) provides a resource for trait improvement.</title>
        <authorList>
            <person name="Varshney R.K."/>
            <person name="Song C."/>
            <person name="Saxena R.K."/>
            <person name="Azam S."/>
            <person name="Yu S."/>
            <person name="Sharpe A.G."/>
            <person name="Cannon S."/>
            <person name="Baek J."/>
            <person name="Rosen B.D."/>
            <person name="Tar'an B."/>
            <person name="Millan T."/>
            <person name="Zhang X."/>
            <person name="Ramsay L.D."/>
            <person name="Iwata A."/>
            <person name="Wang Y."/>
            <person name="Nelson W."/>
            <person name="Farmer A.D."/>
            <person name="Gaur P.M."/>
            <person name="Soderlund C."/>
            <person name="Penmetsa R.V."/>
            <person name="Xu C."/>
            <person name="Bharti A.K."/>
            <person name="He W."/>
            <person name="Winter P."/>
            <person name="Zhao S."/>
            <person name="Hane J.K."/>
            <person name="Carrasquilla-Garcia N."/>
            <person name="Condie J.A."/>
            <person name="Upadhyaya H.D."/>
            <person name="Luo M.C."/>
            <person name="Thudi M."/>
            <person name="Gowda C.L."/>
            <person name="Singh N.P."/>
            <person name="Lichtenzveig J."/>
            <person name="Gali K.K."/>
            <person name="Rubio J."/>
            <person name="Nadarajan N."/>
            <person name="Dolezel J."/>
            <person name="Bansal K.C."/>
            <person name="Xu X."/>
            <person name="Edwards D."/>
            <person name="Zhang G."/>
            <person name="Kahl G."/>
            <person name="Gil J."/>
            <person name="Singh K.B."/>
            <person name="Datta S.K."/>
            <person name="Jackson S.A."/>
            <person name="Wang J."/>
            <person name="Cook D.R."/>
        </authorList>
    </citation>
    <scope>NUCLEOTIDE SEQUENCE [LARGE SCALE GENOMIC DNA]</scope>
    <source>
        <strain evidence="9">cv. CDC Frontier</strain>
    </source>
</reference>
<evidence type="ECO:0000256" key="4">
    <source>
        <dbReference type="ARBA" id="ARBA00022777"/>
    </source>
</evidence>
<evidence type="ECO:0000256" key="7">
    <source>
        <dbReference type="SAM" id="MobiDB-lite"/>
    </source>
</evidence>
<evidence type="ECO:0000256" key="5">
    <source>
        <dbReference type="ARBA" id="ARBA00022840"/>
    </source>
</evidence>
<dbReference type="InterPro" id="IPR000719">
    <property type="entry name" value="Prot_kinase_dom"/>
</dbReference>
<dbReference type="OrthoDB" id="1732493at2759"/>
<dbReference type="PROSITE" id="PS50011">
    <property type="entry name" value="PROTEIN_KINASE_DOM"/>
    <property type="match status" value="1"/>
</dbReference>
<evidence type="ECO:0000313" key="9">
    <source>
        <dbReference type="Proteomes" id="UP000087171"/>
    </source>
</evidence>
<dbReference type="GO" id="GO:0005524">
    <property type="term" value="F:ATP binding"/>
    <property type="evidence" value="ECO:0007669"/>
    <property type="project" value="UniProtKB-UniRule"/>
</dbReference>
<keyword evidence="3 6" id="KW-0547">Nucleotide-binding</keyword>
<proteinExistence type="inferred from homology"/>
<dbReference type="InterPro" id="IPR011009">
    <property type="entry name" value="Kinase-like_dom_sf"/>
</dbReference>
<keyword evidence="4 10" id="KW-0418">Kinase</keyword>
<protein>
    <submittedName>
        <fullName evidence="10">Probable serine/threonine-protein kinase At1g54610</fullName>
    </submittedName>
</protein>
<feature type="compositionally biased region" description="Basic residues" evidence="7">
    <location>
        <begin position="430"/>
        <end position="446"/>
    </location>
</feature>
<dbReference type="SMART" id="SM00220">
    <property type="entry name" value="S_TKc"/>
    <property type="match status" value="1"/>
</dbReference>
<dbReference type="eggNOG" id="KOG0600">
    <property type="taxonomic scope" value="Eukaryota"/>
</dbReference>
<dbReference type="InterPro" id="IPR008271">
    <property type="entry name" value="Ser/Thr_kinase_AS"/>
</dbReference>
<dbReference type="SUPFAM" id="SSF56112">
    <property type="entry name" value="Protein kinase-like (PK-like)"/>
    <property type="match status" value="1"/>
</dbReference>
<feature type="compositionally biased region" description="Basic and acidic residues" evidence="7">
    <location>
        <begin position="464"/>
        <end position="476"/>
    </location>
</feature>
<accession>A0A1S2YFC7</accession>
<dbReference type="FunFam" id="3.30.200.20:FF:000021">
    <property type="entry name" value="probable serine/threonine-protein kinase At1g54610"/>
    <property type="match status" value="1"/>
</dbReference>
<sequence length="587" mass="66639">MGCVNSRYTPPQNKNRSRHLKRENDRYVKVGVETKKRVVFVNSGHYKTCTEGEGDRDRDRGDKTKVVADDKSEESDKKKNMRMMMIANYEVKVGDGDWPKWLVDNIPQNVLSTLIRKTADSYEKLGKVGRGTYSNVYKARDKDSGKIVALKKVRFDTSDSESIKFMAREIMILQTLDHPNVIKLEGLATSRMQYSLYLVFEYMQCDLTRVISRPEETLTQPQIKCYMQQLLLGLQHCHERGVMHRDIKASNLLIDKRGVLKIADFGLANSIKIKPKGPLTNRVVTLWYRAPELLLGSTDYDYSIDIWSVGCLLAEMFVGRPIMPGRTEIEQLHLIYKLCGSPSEDYMTKMKLRTSFRPPQRYKASFQENFRDFPLSALNLLTTLLDLDPQHRGTAASALETEFFKSFPLACDISELPIVVNKGDDEHTQNKRRKRRKGLKKGKLSKRSASNISLSEMKQAAEQCKTDSELSKEEKSIGQNMLGSETGNSGSSSKSSSIFTSERSMNASISPVFLSSKRISPKTEGHPNALKNIKNYTLLQASILDMINPSEGNDFGQFRRSISTLDFRLDPEKLSSLYGSNKSNHEV</sequence>
<feature type="compositionally biased region" description="Polar residues" evidence="7">
    <location>
        <begin position="1"/>
        <end position="14"/>
    </location>
</feature>
<comment type="similarity">
    <text evidence="1">Belongs to the protein kinase superfamily. CMGC Ser/Thr protein kinase family. CDC2/CDKX subfamily.</text>
</comment>
<dbReference type="GeneID" id="101507521"/>
<dbReference type="GO" id="GO:0005634">
    <property type="term" value="C:nucleus"/>
    <property type="evidence" value="ECO:0007669"/>
    <property type="project" value="TreeGrafter"/>
</dbReference>
<evidence type="ECO:0000256" key="6">
    <source>
        <dbReference type="PROSITE-ProRule" id="PRU10141"/>
    </source>
</evidence>
<feature type="region of interest" description="Disordered" evidence="7">
    <location>
        <begin position="49"/>
        <end position="78"/>
    </location>
</feature>
<organism evidence="9 10">
    <name type="scientific">Cicer arietinum</name>
    <name type="common">Chickpea</name>
    <name type="synonym">Garbanzo</name>
    <dbReference type="NCBI Taxonomy" id="3827"/>
    <lineage>
        <taxon>Eukaryota</taxon>
        <taxon>Viridiplantae</taxon>
        <taxon>Streptophyta</taxon>
        <taxon>Embryophyta</taxon>
        <taxon>Tracheophyta</taxon>
        <taxon>Spermatophyta</taxon>
        <taxon>Magnoliopsida</taxon>
        <taxon>eudicotyledons</taxon>
        <taxon>Gunneridae</taxon>
        <taxon>Pentapetalae</taxon>
        <taxon>rosids</taxon>
        <taxon>fabids</taxon>
        <taxon>Fabales</taxon>
        <taxon>Fabaceae</taxon>
        <taxon>Papilionoideae</taxon>
        <taxon>50 kb inversion clade</taxon>
        <taxon>NPAAA clade</taxon>
        <taxon>Hologalegina</taxon>
        <taxon>IRL clade</taxon>
        <taxon>Cicereae</taxon>
        <taxon>Cicer</taxon>
    </lineage>
</organism>
<dbReference type="GO" id="GO:0008353">
    <property type="term" value="F:RNA polymerase II CTD heptapeptide repeat kinase activity"/>
    <property type="evidence" value="ECO:0007669"/>
    <property type="project" value="TreeGrafter"/>
</dbReference>
<dbReference type="PROSITE" id="PS00108">
    <property type="entry name" value="PROTEIN_KINASE_ST"/>
    <property type="match status" value="1"/>
</dbReference>
<evidence type="ECO:0000256" key="3">
    <source>
        <dbReference type="ARBA" id="ARBA00022741"/>
    </source>
</evidence>
<dbReference type="InterPro" id="IPR050108">
    <property type="entry name" value="CDK"/>
</dbReference>
<evidence type="ECO:0000259" key="8">
    <source>
        <dbReference type="PROSITE" id="PS50011"/>
    </source>
</evidence>